<gene>
    <name evidence="1" type="ORF">EF294_09265</name>
</gene>
<reference evidence="1 2" key="1">
    <citation type="submission" date="2018-11" db="EMBL/GenBank/DDBJ databases">
        <title>Draft genome sequence of Gordonia sp. RS15-1S isolated from rice stems.</title>
        <authorList>
            <person name="Muangham S."/>
        </authorList>
    </citation>
    <scope>NUCLEOTIDE SEQUENCE [LARGE SCALE GENOMIC DNA]</scope>
    <source>
        <strain evidence="1 2">RS15-1S</strain>
    </source>
</reference>
<organism evidence="1 2">
    <name type="scientific">Gordonia oryzae</name>
    <dbReference type="NCBI Taxonomy" id="2487349"/>
    <lineage>
        <taxon>Bacteria</taxon>
        <taxon>Bacillati</taxon>
        <taxon>Actinomycetota</taxon>
        <taxon>Actinomycetes</taxon>
        <taxon>Mycobacteriales</taxon>
        <taxon>Gordoniaceae</taxon>
        <taxon>Gordonia</taxon>
    </lineage>
</organism>
<sequence length="416" mass="46321">MAWPRGQFTVETNSQPIPSVAAVVSEISGTIVTTIMSVVYIHIGLPKTGTTHLQDRLWHNRDLALQESGLLYPGNEITDHFHAAAHLQPDRYLDWVDPAHARTWASMVGQMRPWPQTALVSHELFATATVDQARRLVADLSFADEVHVIATVRDLARQLPSVWQENVKNQRHASFDEFVTSVRAYAESPNVGAGDPGELPEEEPFWEFQDHVRILARWSQVVGAERVHVVTVPRIRGDGDGLWERFLSVLGVDPAPLTVPVPNLNTSLSAAQTEMLRLLNTRLQPDVVEWQRYERVLKEQVVAHIMSGRSDGVPPGLSDEQRAWAADRSAEMITGLRSAGYSVVGSLDDLQVRRERDDAATAPQAEEVLTVALDTLAEMIIRAPMPVTRPAAQTRAMNLVRRARRRILALRRSIGG</sequence>
<proteinExistence type="predicted"/>
<evidence type="ECO:0000313" key="1">
    <source>
        <dbReference type="EMBL" id="RPA62375.1"/>
    </source>
</evidence>
<evidence type="ECO:0000313" key="2">
    <source>
        <dbReference type="Proteomes" id="UP000267536"/>
    </source>
</evidence>
<comment type="caution">
    <text evidence="1">The sequence shown here is derived from an EMBL/GenBank/DDBJ whole genome shotgun (WGS) entry which is preliminary data.</text>
</comment>
<dbReference type="OrthoDB" id="5144031at2"/>
<dbReference type="GO" id="GO:0016740">
    <property type="term" value="F:transferase activity"/>
    <property type="evidence" value="ECO:0007669"/>
    <property type="project" value="UniProtKB-KW"/>
</dbReference>
<dbReference type="AlphaFoldDB" id="A0A3N4GJM0"/>
<protein>
    <submittedName>
        <fullName evidence="1">Sulfotransferase family protein</fullName>
    </submittedName>
</protein>
<keyword evidence="2" id="KW-1185">Reference proteome</keyword>
<dbReference type="Gene3D" id="3.40.50.300">
    <property type="entry name" value="P-loop containing nucleotide triphosphate hydrolases"/>
    <property type="match status" value="1"/>
</dbReference>
<name>A0A3N4GJM0_9ACTN</name>
<dbReference type="SUPFAM" id="SSF52540">
    <property type="entry name" value="P-loop containing nucleoside triphosphate hydrolases"/>
    <property type="match status" value="1"/>
</dbReference>
<accession>A0A3N4GJM0</accession>
<keyword evidence="1" id="KW-0808">Transferase</keyword>
<dbReference type="InterPro" id="IPR027417">
    <property type="entry name" value="P-loop_NTPase"/>
</dbReference>
<dbReference type="EMBL" id="RKMH01000006">
    <property type="protein sequence ID" value="RPA62375.1"/>
    <property type="molecule type" value="Genomic_DNA"/>
</dbReference>
<dbReference type="Proteomes" id="UP000267536">
    <property type="component" value="Unassembled WGS sequence"/>
</dbReference>